<sequence length="133" mass="15538">MENLYQNAEGYADPTAYEAIFKTHRYPYMPLVYIASPYAGDVEKNTEAAKRYARFAVDQGFIPIVPHLMYPQFMDEKSERELALFFGQILIDKCTELWAFGKPSLGMTKEIGYAKYHRRNVRCFTEDLKEVEE</sequence>
<organism evidence="2 3">
    <name type="scientific">Actinotignum urinale</name>
    <dbReference type="NCBI Taxonomy" id="190146"/>
    <lineage>
        <taxon>Bacteria</taxon>
        <taxon>Bacillati</taxon>
        <taxon>Actinomycetota</taxon>
        <taxon>Actinomycetes</taxon>
        <taxon>Actinomycetales</taxon>
        <taxon>Actinomycetaceae</taxon>
        <taxon>Actinotignum</taxon>
    </lineage>
</organism>
<feature type="domain" description="DUF7768" evidence="1">
    <location>
        <begin position="30"/>
        <end position="124"/>
    </location>
</feature>
<protein>
    <submittedName>
        <fullName evidence="2">DUF4406 domain-containing protein</fullName>
    </submittedName>
</protein>
<evidence type="ECO:0000259" key="1">
    <source>
        <dbReference type="Pfam" id="PF24963"/>
    </source>
</evidence>
<reference evidence="2" key="1">
    <citation type="submission" date="2023-10" db="EMBL/GenBank/DDBJ databases">
        <title>Whole Genome based description of the genera Actinobaculum and Actinotignum reveals a complex phylogenetic relationship within the species included in the genus Actinotignum.</title>
        <authorList>
            <person name="Jensen C.S."/>
            <person name="Dargis R."/>
            <person name="Kemp M."/>
            <person name="Christensen J.J."/>
        </authorList>
    </citation>
    <scope>NUCLEOTIDE SEQUENCE</scope>
    <source>
        <strain evidence="2">SLA_B511</strain>
    </source>
</reference>
<proteinExistence type="predicted"/>
<evidence type="ECO:0000313" key="2">
    <source>
        <dbReference type="EMBL" id="MDY5154625.1"/>
    </source>
</evidence>
<comment type="caution">
    <text evidence="2">The sequence shown here is derived from an EMBL/GenBank/DDBJ whole genome shotgun (WGS) entry which is preliminary data.</text>
</comment>
<dbReference type="Pfam" id="PF24963">
    <property type="entry name" value="DUF7768"/>
    <property type="match status" value="1"/>
</dbReference>
<dbReference type="Gene3D" id="3.40.50.10400">
    <property type="entry name" value="Hypothetical protein PA1492"/>
    <property type="match status" value="1"/>
</dbReference>
<dbReference type="RefSeq" id="WP_019133512.1">
    <property type="nucleotide sequence ID" value="NZ_JAWNGC010000002.1"/>
</dbReference>
<evidence type="ECO:0000313" key="3">
    <source>
        <dbReference type="Proteomes" id="UP001281731"/>
    </source>
</evidence>
<dbReference type="InterPro" id="IPR056670">
    <property type="entry name" value="DUF7768"/>
</dbReference>
<name>A0AAW9HL37_9ACTO</name>
<dbReference type="Proteomes" id="UP001281731">
    <property type="component" value="Unassembled WGS sequence"/>
</dbReference>
<dbReference type="EMBL" id="JAWNGC010000002">
    <property type="protein sequence ID" value="MDY5154625.1"/>
    <property type="molecule type" value="Genomic_DNA"/>
</dbReference>
<gene>
    <name evidence="2" type="ORF">R6G80_02645</name>
</gene>
<dbReference type="AlphaFoldDB" id="A0AAW9HL37"/>
<dbReference type="SUPFAM" id="SSF52309">
    <property type="entry name" value="N-(deoxy)ribosyltransferase-like"/>
    <property type="match status" value="1"/>
</dbReference>
<accession>A0AAW9HL37</accession>